<keyword evidence="3" id="KW-1185">Reference proteome</keyword>
<name>A0A1I1F3T4_9BACT</name>
<evidence type="ECO:0000259" key="1">
    <source>
        <dbReference type="PROSITE" id="PS51186"/>
    </source>
</evidence>
<dbReference type="SUPFAM" id="SSF55729">
    <property type="entry name" value="Acyl-CoA N-acyltransferases (Nat)"/>
    <property type="match status" value="1"/>
</dbReference>
<accession>A0A1I1F3T4</accession>
<dbReference type="OrthoDB" id="9127144at2"/>
<dbReference type="RefSeq" id="WP_093822550.1">
    <property type="nucleotide sequence ID" value="NZ_FOLQ01000001.1"/>
</dbReference>
<evidence type="ECO:0000313" key="2">
    <source>
        <dbReference type="EMBL" id="SFB93927.1"/>
    </source>
</evidence>
<feature type="domain" description="N-acetyltransferase" evidence="1">
    <location>
        <begin position="1"/>
        <end position="150"/>
    </location>
</feature>
<dbReference type="InterPro" id="IPR000182">
    <property type="entry name" value="GNAT_dom"/>
</dbReference>
<sequence>MTFLRITAEHPHLATIQTWYETSFPANERRRFDALRQLLPYSDMHLCALIDEDRLVGFIIYWQWPSVVFVEHFAIDPTLRGNQLGQRALDELLRIDSLYFILEVELPQDDIGRRRIQFYERQGFSLNPFPYAQPPYEVGNPPIPMHLLSIPIMPSQDEFDTISVLIKERIYERFYH</sequence>
<protein>
    <submittedName>
        <fullName evidence="2">Acetyltransferase (GNAT) domain-containing protein</fullName>
    </submittedName>
</protein>
<dbReference type="STRING" id="662367.SAMN05216167_101142"/>
<proteinExistence type="predicted"/>
<organism evidence="2 3">
    <name type="scientific">Spirosoma endophyticum</name>
    <dbReference type="NCBI Taxonomy" id="662367"/>
    <lineage>
        <taxon>Bacteria</taxon>
        <taxon>Pseudomonadati</taxon>
        <taxon>Bacteroidota</taxon>
        <taxon>Cytophagia</taxon>
        <taxon>Cytophagales</taxon>
        <taxon>Cytophagaceae</taxon>
        <taxon>Spirosoma</taxon>
    </lineage>
</organism>
<dbReference type="EMBL" id="FOLQ01000001">
    <property type="protein sequence ID" value="SFB93927.1"/>
    <property type="molecule type" value="Genomic_DNA"/>
</dbReference>
<evidence type="ECO:0000313" key="3">
    <source>
        <dbReference type="Proteomes" id="UP000198598"/>
    </source>
</evidence>
<dbReference type="AlphaFoldDB" id="A0A1I1F3T4"/>
<dbReference type="Proteomes" id="UP000198598">
    <property type="component" value="Unassembled WGS sequence"/>
</dbReference>
<dbReference type="InterPro" id="IPR016181">
    <property type="entry name" value="Acyl_CoA_acyltransferase"/>
</dbReference>
<dbReference type="Gene3D" id="3.40.630.30">
    <property type="match status" value="1"/>
</dbReference>
<dbReference type="Pfam" id="PF00583">
    <property type="entry name" value="Acetyltransf_1"/>
    <property type="match status" value="1"/>
</dbReference>
<keyword evidence="2" id="KW-0808">Transferase</keyword>
<dbReference type="GO" id="GO:0016747">
    <property type="term" value="F:acyltransferase activity, transferring groups other than amino-acyl groups"/>
    <property type="evidence" value="ECO:0007669"/>
    <property type="project" value="InterPro"/>
</dbReference>
<reference evidence="2 3" key="1">
    <citation type="submission" date="2016-10" db="EMBL/GenBank/DDBJ databases">
        <authorList>
            <person name="de Groot N.N."/>
        </authorList>
    </citation>
    <scope>NUCLEOTIDE SEQUENCE [LARGE SCALE GENOMIC DNA]</scope>
    <source>
        <strain evidence="2 3">DSM 26130</strain>
    </source>
</reference>
<gene>
    <name evidence="2" type="ORF">SAMN05216167_101142</name>
</gene>
<dbReference type="PROSITE" id="PS51186">
    <property type="entry name" value="GNAT"/>
    <property type="match status" value="1"/>
</dbReference>